<protein>
    <submittedName>
        <fullName evidence="5">LacI family DNA-binding transcriptional regulator</fullName>
    </submittedName>
</protein>
<dbReference type="CDD" id="cd01392">
    <property type="entry name" value="HTH_LacI"/>
    <property type="match status" value="1"/>
</dbReference>
<dbReference type="InterPro" id="IPR028082">
    <property type="entry name" value="Peripla_BP_I"/>
</dbReference>
<comment type="caution">
    <text evidence="5">The sequence shown here is derived from an EMBL/GenBank/DDBJ whole genome shotgun (WGS) entry which is preliminary data.</text>
</comment>
<evidence type="ECO:0000259" key="4">
    <source>
        <dbReference type="PROSITE" id="PS50932"/>
    </source>
</evidence>
<dbReference type="SUPFAM" id="SSF47413">
    <property type="entry name" value="lambda repressor-like DNA-binding domains"/>
    <property type="match status" value="1"/>
</dbReference>
<dbReference type="PANTHER" id="PTHR30146:SF153">
    <property type="entry name" value="LACTOSE OPERON REPRESSOR"/>
    <property type="match status" value="1"/>
</dbReference>
<evidence type="ECO:0000313" key="6">
    <source>
        <dbReference type="Proteomes" id="UP000617634"/>
    </source>
</evidence>
<proteinExistence type="predicted"/>
<dbReference type="RefSeq" id="WP_197166825.1">
    <property type="nucleotide sequence ID" value="NZ_JADZGI010000004.1"/>
</dbReference>
<name>A0A931HGE5_9SPHN</name>
<dbReference type="AlphaFoldDB" id="A0A931HGE5"/>
<dbReference type="Proteomes" id="UP000617634">
    <property type="component" value="Unassembled WGS sequence"/>
</dbReference>
<gene>
    <name evidence="5" type="ORF">I5E68_18205</name>
</gene>
<keyword evidence="3" id="KW-0804">Transcription</keyword>
<reference evidence="5" key="1">
    <citation type="submission" date="2020-11" db="EMBL/GenBank/DDBJ databases">
        <title>Novosphingobium aureum sp. nov., a marine bacterium isolated from sediment of a salt flat.</title>
        <authorList>
            <person name="Yoo Y."/>
            <person name="Kim J.-J."/>
        </authorList>
    </citation>
    <scope>NUCLEOTIDE SEQUENCE</scope>
    <source>
        <strain evidence="5">YJ-S2-02</strain>
    </source>
</reference>
<keyword evidence="2 5" id="KW-0238">DNA-binding</keyword>
<accession>A0A931HGE5</accession>
<sequence length="363" mass="39045">MSDSERKRRNSRSRQTGAPTIADVAALAGVSMMTVSRVINAEPKVRQSTRDSVNAAIAKLNYAPNRAARSLAGAAQIRLGLLYSNPSEAFLSAFIVGSLEEAGRSDVQIIVRKVEDDEDAGQAVERLIAGGIDGVILPPPICEADAVLSVLEQAHIPTVAVTTAQPHEGVAAIMIDDRSAAREMTAHLLGLGHQRIGFVVGHPDLSASHERLEGYREALDQAGVAFDPELVAQGFFTYRSGLDAAEQLLSLEDAPSAIFCSNDDMAAATVAIAHRRGLDVPGDLTVCGFDDIALATTIWPELTTIHQPITQMSRRAVELLVTLIRNKKIDEIGNQRICVEHKLVRRQSDAAPRRRPVATSRAM</sequence>
<dbReference type="CDD" id="cd01545">
    <property type="entry name" value="PBP1_SalR"/>
    <property type="match status" value="1"/>
</dbReference>
<dbReference type="InterPro" id="IPR046335">
    <property type="entry name" value="LacI/GalR-like_sensor"/>
</dbReference>
<feature type="domain" description="HTH lacI-type" evidence="4">
    <location>
        <begin position="19"/>
        <end position="73"/>
    </location>
</feature>
<dbReference type="Gene3D" id="3.40.50.2300">
    <property type="match status" value="2"/>
</dbReference>
<evidence type="ECO:0000313" key="5">
    <source>
        <dbReference type="EMBL" id="MBH0114884.1"/>
    </source>
</evidence>
<evidence type="ECO:0000256" key="2">
    <source>
        <dbReference type="ARBA" id="ARBA00023125"/>
    </source>
</evidence>
<dbReference type="PANTHER" id="PTHR30146">
    <property type="entry name" value="LACI-RELATED TRANSCRIPTIONAL REPRESSOR"/>
    <property type="match status" value="1"/>
</dbReference>
<evidence type="ECO:0000256" key="1">
    <source>
        <dbReference type="ARBA" id="ARBA00023015"/>
    </source>
</evidence>
<dbReference type="InterPro" id="IPR000843">
    <property type="entry name" value="HTH_LacI"/>
</dbReference>
<dbReference type="Pfam" id="PF00356">
    <property type="entry name" value="LacI"/>
    <property type="match status" value="1"/>
</dbReference>
<dbReference type="Gene3D" id="1.10.260.40">
    <property type="entry name" value="lambda repressor-like DNA-binding domains"/>
    <property type="match status" value="1"/>
</dbReference>
<dbReference type="PROSITE" id="PS00356">
    <property type="entry name" value="HTH_LACI_1"/>
    <property type="match status" value="1"/>
</dbReference>
<dbReference type="EMBL" id="JADZGI010000004">
    <property type="protein sequence ID" value="MBH0114884.1"/>
    <property type="molecule type" value="Genomic_DNA"/>
</dbReference>
<dbReference type="PROSITE" id="PS50932">
    <property type="entry name" value="HTH_LACI_2"/>
    <property type="match status" value="1"/>
</dbReference>
<organism evidence="5 6">
    <name type="scientific">Novosphingobium aureum</name>
    <dbReference type="NCBI Taxonomy" id="2792964"/>
    <lineage>
        <taxon>Bacteria</taxon>
        <taxon>Pseudomonadati</taxon>
        <taxon>Pseudomonadota</taxon>
        <taxon>Alphaproteobacteria</taxon>
        <taxon>Sphingomonadales</taxon>
        <taxon>Sphingomonadaceae</taxon>
        <taxon>Novosphingobium</taxon>
    </lineage>
</organism>
<dbReference type="Pfam" id="PF13377">
    <property type="entry name" value="Peripla_BP_3"/>
    <property type="match status" value="1"/>
</dbReference>
<dbReference type="PRINTS" id="PR00036">
    <property type="entry name" value="HTHLACI"/>
</dbReference>
<dbReference type="GO" id="GO:0003700">
    <property type="term" value="F:DNA-binding transcription factor activity"/>
    <property type="evidence" value="ECO:0007669"/>
    <property type="project" value="TreeGrafter"/>
</dbReference>
<keyword evidence="6" id="KW-1185">Reference proteome</keyword>
<evidence type="ECO:0000256" key="3">
    <source>
        <dbReference type="ARBA" id="ARBA00023163"/>
    </source>
</evidence>
<keyword evidence="1" id="KW-0805">Transcription regulation</keyword>
<dbReference type="SUPFAM" id="SSF53822">
    <property type="entry name" value="Periplasmic binding protein-like I"/>
    <property type="match status" value="1"/>
</dbReference>
<dbReference type="GO" id="GO:0000976">
    <property type="term" value="F:transcription cis-regulatory region binding"/>
    <property type="evidence" value="ECO:0007669"/>
    <property type="project" value="TreeGrafter"/>
</dbReference>
<dbReference type="SMART" id="SM00354">
    <property type="entry name" value="HTH_LACI"/>
    <property type="match status" value="1"/>
</dbReference>
<dbReference type="InterPro" id="IPR010982">
    <property type="entry name" value="Lambda_DNA-bd_dom_sf"/>
</dbReference>